<dbReference type="InterPro" id="IPR030564">
    <property type="entry name" value="Myotubularin"/>
</dbReference>
<dbReference type="GO" id="GO:0019903">
    <property type="term" value="F:protein phosphatase binding"/>
    <property type="evidence" value="ECO:0000318"/>
    <property type="project" value="GO_Central"/>
</dbReference>
<dbReference type="GO" id="GO:0005737">
    <property type="term" value="C:cytoplasm"/>
    <property type="evidence" value="ECO:0000318"/>
    <property type="project" value="GO_Central"/>
</dbReference>
<reference evidence="4" key="1">
    <citation type="journal article" date="2002" name="Science">
        <title>The draft genome of Ciona intestinalis: insights into chordate and vertebrate origins.</title>
        <authorList>
            <person name="Dehal P."/>
            <person name="Satou Y."/>
            <person name="Campbell R.K."/>
            <person name="Chapman J."/>
            <person name="Degnan B."/>
            <person name="De Tomaso A."/>
            <person name="Davidson B."/>
            <person name="Di Gregorio A."/>
            <person name="Gelpke M."/>
            <person name="Goodstein D.M."/>
            <person name="Harafuji N."/>
            <person name="Hastings K.E."/>
            <person name="Ho I."/>
            <person name="Hotta K."/>
            <person name="Huang W."/>
            <person name="Kawashima T."/>
            <person name="Lemaire P."/>
            <person name="Martinez D."/>
            <person name="Meinertzhagen I.A."/>
            <person name="Necula S."/>
            <person name="Nonaka M."/>
            <person name="Putnam N."/>
            <person name="Rash S."/>
            <person name="Saiga H."/>
            <person name="Satake M."/>
            <person name="Terry A."/>
            <person name="Yamada L."/>
            <person name="Wang H.G."/>
            <person name="Awazu S."/>
            <person name="Azumi K."/>
            <person name="Boore J."/>
            <person name="Branno M."/>
            <person name="Chin-Bow S."/>
            <person name="DeSantis R."/>
            <person name="Doyle S."/>
            <person name="Francino P."/>
            <person name="Keys D.N."/>
            <person name="Haga S."/>
            <person name="Hayashi H."/>
            <person name="Hino K."/>
            <person name="Imai K.S."/>
            <person name="Inaba K."/>
            <person name="Kano S."/>
            <person name="Kobayashi K."/>
            <person name="Kobayashi M."/>
            <person name="Lee B.I."/>
            <person name="Makabe K.W."/>
            <person name="Manohar C."/>
            <person name="Matassi G."/>
            <person name="Medina M."/>
            <person name="Mochizuki Y."/>
            <person name="Mount S."/>
            <person name="Morishita T."/>
            <person name="Miura S."/>
            <person name="Nakayama A."/>
            <person name="Nishizaka S."/>
            <person name="Nomoto H."/>
            <person name="Ohta F."/>
            <person name="Oishi K."/>
            <person name="Rigoutsos I."/>
            <person name="Sano M."/>
            <person name="Sasaki A."/>
            <person name="Sasakura Y."/>
            <person name="Shoguchi E."/>
            <person name="Shin-i T."/>
            <person name="Spagnuolo A."/>
            <person name="Stainier D."/>
            <person name="Suzuki M.M."/>
            <person name="Tassy O."/>
            <person name="Takatori N."/>
            <person name="Tokuoka M."/>
            <person name="Yagi K."/>
            <person name="Yoshizaki F."/>
            <person name="Wada S."/>
            <person name="Zhang C."/>
            <person name="Hyatt P.D."/>
            <person name="Larimer F."/>
            <person name="Detter C."/>
            <person name="Doggett N."/>
            <person name="Glavina T."/>
            <person name="Hawkins T."/>
            <person name="Richardson P."/>
            <person name="Lucas S."/>
            <person name="Kohara Y."/>
            <person name="Levine M."/>
            <person name="Satoh N."/>
            <person name="Rokhsar D.S."/>
        </authorList>
    </citation>
    <scope>NUCLEOTIDE SEQUENCE [LARGE SCALE GENOMIC DNA]</scope>
</reference>
<dbReference type="CDD" id="cd14536">
    <property type="entry name" value="PTP-MTMR9"/>
    <property type="match status" value="1"/>
</dbReference>
<feature type="domain" description="Myotubularin phosphatase" evidence="2">
    <location>
        <begin position="140"/>
        <end position="514"/>
    </location>
</feature>
<proteinExistence type="inferred from homology"/>
<dbReference type="GO" id="GO:0010507">
    <property type="term" value="P:negative regulation of autophagy"/>
    <property type="evidence" value="ECO:0000318"/>
    <property type="project" value="GO_Central"/>
</dbReference>
<accession>A0A1W3JTV9</accession>
<dbReference type="InterPro" id="IPR029021">
    <property type="entry name" value="Prot-tyrosine_phosphatase-like"/>
</dbReference>
<dbReference type="GeneID" id="100181041"/>
<gene>
    <name evidence="3" type="primary">LOC100181041</name>
</gene>
<dbReference type="OMA" id="IEREWIC"/>
<dbReference type="SUPFAM" id="SSF52799">
    <property type="entry name" value="(Phosphotyrosine protein) phosphatases II"/>
    <property type="match status" value="1"/>
</dbReference>
<accession>F6ZL94</accession>
<dbReference type="GO" id="GO:0046856">
    <property type="term" value="P:phosphatidylinositol dephosphorylation"/>
    <property type="evidence" value="ECO:0000318"/>
    <property type="project" value="GO_Central"/>
</dbReference>
<dbReference type="InterPro" id="IPR010569">
    <property type="entry name" value="Myotubularin-like_Pase_dom"/>
</dbReference>
<dbReference type="Proteomes" id="UP000008144">
    <property type="component" value="Unassembled WGS sequence"/>
</dbReference>
<dbReference type="GeneTree" id="ENSGT00940000169600"/>
<name>F6ZL94_CIOIN</name>
<organism evidence="3 4">
    <name type="scientific">Ciona intestinalis</name>
    <name type="common">Transparent sea squirt</name>
    <name type="synonym">Ascidia intestinalis</name>
    <dbReference type="NCBI Taxonomy" id="7719"/>
    <lineage>
        <taxon>Eukaryota</taxon>
        <taxon>Metazoa</taxon>
        <taxon>Chordata</taxon>
        <taxon>Tunicata</taxon>
        <taxon>Ascidiacea</taxon>
        <taxon>Phlebobranchia</taxon>
        <taxon>Cionidae</taxon>
        <taxon>Ciona</taxon>
    </lineage>
</organism>
<dbReference type="HOGENOM" id="CLU_001839_3_1_1"/>
<dbReference type="InterPro" id="IPR011993">
    <property type="entry name" value="PH-like_dom_sf"/>
</dbReference>
<dbReference type="CDD" id="cd13211">
    <property type="entry name" value="PH-GRAM_MTMR9"/>
    <property type="match status" value="1"/>
</dbReference>
<keyword evidence="4" id="KW-1185">Reference proteome</keyword>
<dbReference type="RefSeq" id="XP_009861581.1">
    <property type="nucleotide sequence ID" value="XM_009863279.3"/>
</dbReference>
<reference evidence="3" key="3">
    <citation type="submission" date="2025-09" db="UniProtKB">
        <authorList>
            <consortium name="Ensembl"/>
        </authorList>
    </citation>
    <scope>IDENTIFICATION</scope>
</reference>
<dbReference type="PANTHER" id="PTHR10807">
    <property type="entry name" value="MYOTUBULARIN-RELATED"/>
    <property type="match status" value="1"/>
</dbReference>
<comment type="similarity">
    <text evidence="1">Belongs to the protein-tyrosine phosphatase family. Non-receptor class myotubularin subfamily.</text>
</comment>
<dbReference type="SUPFAM" id="SSF50729">
    <property type="entry name" value="PH domain-like"/>
    <property type="match status" value="1"/>
</dbReference>
<dbReference type="InterPro" id="IPR048994">
    <property type="entry name" value="PH-GRAM_MTMR6-9"/>
</dbReference>
<dbReference type="AlphaFoldDB" id="F6ZL94"/>
<sequence>MSKEECKYKDQQLLMYLLSAAELYQTPKVEECVLEGSNIPTYHGTACLTGHHLILYSQDGENKEYWILHKNVDSVEKRYSQDRNALIFKCKNFKKYQLTIPSFEDANNICSSVEALSCLGKPNLQYPYFYRPTFKFEEDGFDLFHVENEFADLCKKSDQWRISSINLHFKACKSYPSQVIVPKLIDDKAIEKSAEFRQDGRFPILSYYHTNRRVVMRCGQPMTGTSNKRCKEDEKMINIILGPAHRGYILDLRTSQSATNARSKGGGFETEFNYPQWRKIHHGLQKHKVQQESLIRLVEACHDQSTNSEKWQSKLESCNWLSLVKETLSAACLVAQCVDKEGASVLVHGSHGVDCTLQVTALTQVLLDPLCRTMRGFLCLIDREWIKAGHPFASRCFHSALSNQKTQTEGPSFTVFLDCVFQLQQQFPLAFEFNSRFLCELSRHAYASQFGTFLCNSEMERRQHKVQTKTVSLWSYFLSEEVLPLHLNIIYESCNGVIWPSVAPHSLYLWDGLFLPDIDPEPTVQKNIKETMLRMEQLQLEICSLNNEISILKQQQARPDQQ</sequence>
<dbReference type="PROSITE" id="PS51339">
    <property type="entry name" value="PPASE_MYOTUBULARIN"/>
    <property type="match status" value="1"/>
</dbReference>
<dbReference type="PANTHER" id="PTHR10807:SF73">
    <property type="entry name" value="LD06050P"/>
    <property type="match status" value="1"/>
</dbReference>
<dbReference type="Gene3D" id="2.30.29.30">
    <property type="entry name" value="Pleckstrin-homology domain (PH domain)/Phosphotyrosine-binding domain (PTB)"/>
    <property type="match status" value="1"/>
</dbReference>
<evidence type="ECO:0000259" key="2">
    <source>
        <dbReference type="PROSITE" id="PS51339"/>
    </source>
</evidence>
<reference evidence="3" key="2">
    <citation type="submission" date="2025-08" db="UniProtKB">
        <authorList>
            <consortium name="Ensembl"/>
        </authorList>
    </citation>
    <scope>IDENTIFICATION</scope>
</reference>
<dbReference type="Pfam" id="PF21098">
    <property type="entry name" value="PH-GRAM_MTMR6-like"/>
    <property type="match status" value="1"/>
</dbReference>
<dbReference type="Ensembl" id="ENSCINT00000008152.3">
    <property type="protein sequence ID" value="ENSCINP00000008152.3"/>
    <property type="gene ID" value="ENSCING00000003949.3"/>
</dbReference>
<protein>
    <submittedName>
        <fullName evidence="3">Myotubularin-related protein 9</fullName>
    </submittedName>
</protein>
<dbReference type="STRING" id="7719.ENSCINP00000008152"/>
<dbReference type="Pfam" id="PF06602">
    <property type="entry name" value="Myotub-related"/>
    <property type="match status" value="1"/>
</dbReference>
<dbReference type="InParanoid" id="F6ZL94"/>
<dbReference type="OrthoDB" id="271628at2759"/>
<evidence type="ECO:0000313" key="4">
    <source>
        <dbReference type="Proteomes" id="UP000008144"/>
    </source>
</evidence>
<evidence type="ECO:0000256" key="1">
    <source>
        <dbReference type="ARBA" id="ARBA00007471"/>
    </source>
</evidence>
<evidence type="ECO:0000313" key="3">
    <source>
        <dbReference type="Ensembl" id="ENSCINP00000008152.3"/>
    </source>
</evidence>
<dbReference type="FunCoup" id="F6ZL94">
    <property type="interactions" value="478"/>
</dbReference>